<feature type="compositionally biased region" description="Polar residues" evidence="1">
    <location>
        <begin position="146"/>
        <end position="155"/>
    </location>
</feature>
<dbReference type="CDD" id="cd00067">
    <property type="entry name" value="GAL4"/>
    <property type="match status" value="1"/>
</dbReference>
<organism evidence="3 4">
    <name type="scientific">Roridomyces roridus</name>
    <dbReference type="NCBI Taxonomy" id="1738132"/>
    <lineage>
        <taxon>Eukaryota</taxon>
        <taxon>Fungi</taxon>
        <taxon>Dikarya</taxon>
        <taxon>Basidiomycota</taxon>
        <taxon>Agaricomycotina</taxon>
        <taxon>Agaricomycetes</taxon>
        <taxon>Agaricomycetidae</taxon>
        <taxon>Agaricales</taxon>
        <taxon>Marasmiineae</taxon>
        <taxon>Mycenaceae</taxon>
        <taxon>Roridomyces</taxon>
    </lineage>
</organism>
<accession>A0AAD7C9Y7</accession>
<sequence>MSSDHIDAIHGADDDRFYAVFPDARPSPRQAQFVDPASSWVFYPPTMTNYLSCSPSAPSFATAVSPISPSESEYYYMGDTPPPSATSITTNASFASHSPDLIYESPGVDDTLSPSPSSEPYLISYSPVLAPAPPTECDRPSVPHLFTTTDLSSAQPLAAPPNKKLKGLSRRRRGTGAIDLTQKPAIACFYCRNRKIACGPPADGTTQAGCNQCQRRALKCEYPLDCRRGKNKKKKQPASATPPPGEEGVAEGKDKDGGEADVQVDEGVTGEGEEDAVKADELHLDGAVPVHVSAPSASVPVLTVNVQLEKTRDPRRSPAPPSAPVPRDARAKEQDPAVSAIRAETFS</sequence>
<protein>
    <recommendedName>
        <fullName evidence="2">Zn(2)-C6 fungal-type domain-containing protein</fullName>
    </recommendedName>
</protein>
<keyword evidence="4" id="KW-1185">Reference proteome</keyword>
<dbReference type="AlphaFoldDB" id="A0AAD7C9Y7"/>
<evidence type="ECO:0000256" key="1">
    <source>
        <dbReference type="SAM" id="MobiDB-lite"/>
    </source>
</evidence>
<reference evidence="3" key="1">
    <citation type="submission" date="2023-03" db="EMBL/GenBank/DDBJ databases">
        <title>Massive genome expansion in bonnet fungi (Mycena s.s.) driven by repeated elements and novel gene families across ecological guilds.</title>
        <authorList>
            <consortium name="Lawrence Berkeley National Laboratory"/>
            <person name="Harder C.B."/>
            <person name="Miyauchi S."/>
            <person name="Viragh M."/>
            <person name="Kuo A."/>
            <person name="Thoen E."/>
            <person name="Andreopoulos B."/>
            <person name="Lu D."/>
            <person name="Skrede I."/>
            <person name="Drula E."/>
            <person name="Henrissat B."/>
            <person name="Morin E."/>
            <person name="Kohler A."/>
            <person name="Barry K."/>
            <person name="LaButti K."/>
            <person name="Morin E."/>
            <person name="Salamov A."/>
            <person name="Lipzen A."/>
            <person name="Mereny Z."/>
            <person name="Hegedus B."/>
            <person name="Baldrian P."/>
            <person name="Stursova M."/>
            <person name="Weitz H."/>
            <person name="Taylor A."/>
            <person name="Grigoriev I.V."/>
            <person name="Nagy L.G."/>
            <person name="Martin F."/>
            <person name="Kauserud H."/>
        </authorList>
    </citation>
    <scope>NUCLEOTIDE SEQUENCE</scope>
    <source>
        <strain evidence="3">9284</strain>
    </source>
</reference>
<evidence type="ECO:0000259" key="2">
    <source>
        <dbReference type="PROSITE" id="PS50048"/>
    </source>
</evidence>
<gene>
    <name evidence="3" type="ORF">FB45DRAFT_895530</name>
</gene>
<feature type="domain" description="Zn(2)-C6 fungal-type" evidence="2">
    <location>
        <begin position="187"/>
        <end position="222"/>
    </location>
</feature>
<dbReference type="PROSITE" id="PS00463">
    <property type="entry name" value="ZN2_CY6_FUNGAL_1"/>
    <property type="match status" value="1"/>
</dbReference>
<feature type="region of interest" description="Disordered" evidence="1">
    <location>
        <begin position="133"/>
        <end position="176"/>
    </location>
</feature>
<feature type="region of interest" description="Disordered" evidence="1">
    <location>
        <begin position="229"/>
        <end position="283"/>
    </location>
</feature>
<feature type="region of interest" description="Disordered" evidence="1">
    <location>
        <begin position="308"/>
        <end position="347"/>
    </location>
</feature>
<feature type="compositionally biased region" description="Basic residues" evidence="1">
    <location>
        <begin position="163"/>
        <end position="174"/>
    </location>
</feature>
<evidence type="ECO:0000313" key="3">
    <source>
        <dbReference type="EMBL" id="KAJ7643599.1"/>
    </source>
</evidence>
<dbReference type="EMBL" id="JARKIF010000003">
    <property type="protein sequence ID" value="KAJ7643599.1"/>
    <property type="molecule type" value="Genomic_DNA"/>
</dbReference>
<dbReference type="GO" id="GO:0008270">
    <property type="term" value="F:zinc ion binding"/>
    <property type="evidence" value="ECO:0007669"/>
    <property type="project" value="InterPro"/>
</dbReference>
<name>A0AAD7C9Y7_9AGAR</name>
<dbReference type="InterPro" id="IPR001138">
    <property type="entry name" value="Zn2Cys6_DnaBD"/>
</dbReference>
<proteinExistence type="predicted"/>
<dbReference type="GO" id="GO:0000981">
    <property type="term" value="F:DNA-binding transcription factor activity, RNA polymerase II-specific"/>
    <property type="evidence" value="ECO:0007669"/>
    <property type="project" value="InterPro"/>
</dbReference>
<dbReference type="Proteomes" id="UP001221142">
    <property type="component" value="Unassembled WGS sequence"/>
</dbReference>
<dbReference type="InterPro" id="IPR036864">
    <property type="entry name" value="Zn2-C6_fun-type_DNA-bd_sf"/>
</dbReference>
<dbReference type="SUPFAM" id="SSF57701">
    <property type="entry name" value="Zn2/Cys6 DNA-binding domain"/>
    <property type="match status" value="1"/>
</dbReference>
<evidence type="ECO:0000313" key="4">
    <source>
        <dbReference type="Proteomes" id="UP001221142"/>
    </source>
</evidence>
<comment type="caution">
    <text evidence="3">The sequence shown here is derived from an EMBL/GenBank/DDBJ whole genome shotgun (WGS) entry which is preliminary data.</text>
</comment>
<dbReference type="PROSITE" id="PS50048">
    <property type="entry name" value="ZN2_CY6_FUNGAL_2"/>
    <property type="match status" value="1"/>
</dbReference>